<dbReference type="PANTHER" id="PTHR37957:SF1">
    <property type="entry name" value="PHYTASE-LIKE DOMAIN-CONTAINING PROTEIN"/>
    <property type="match status" value="1"/>
</dbReference>
<organism evidence="2 3">
    <name type="scientific">Aquariibacter lacus</name>
    <dbReference type="NCBI Taxonomy" id="2801332"/>
    <lineage>
        <taxon>Bacteria</taxon>
        <taxon>Pseudomonadati</taxon>
        <taxon>Pseudomonadota</taxon>
        <taxon>Betaproteobacteria</taxon>
        <taxon>Burkholderiales</taxon>
        <taxon>Sphaerotilaceae</taxon>
        <taxon>Aquariibacter</taxon>
    </lineage>
</organism>
<dbReference type="InterPro" id="IPR027372">
    <property type="entry name" value="Phytase-like_dom"/>
</dbReference>
<sequence length="403" mass="43835">MTPLARPRRSLPASDFAQRLALGLACLLALAGCAAPQRDEGVPGVGTLHLIGQQQLPWRMTVQGTTVGGLSGIDHDPARQAFLMISDDRSARDTPDPARLYWARLHYDLQGFHAVEMLSSVPLRQADGSTHAKLPEADAPDPEGVRIDRATGHLVWISEGDRVTAAEGPAESLVQPFIREARQDGHPLRDYELPAMFRIQAQAAGPRRNAVFEGLSFSADGRELAVMMEGPRFEDGPAPSPGQGGLARLSFFDRASGRLLRQHAVELDPVRSAPSPPAGFSVNGATEILALDATRYLMLERSYAAGDVDYRVQLHVIDTRGADEVQDRPRLVPGGQVPVRKHLLLDFDRLRGRLGGIANLEGLSWGPRLANGHASLVVVADDNFTPRPSARDRNQILVFELRP</sequence>
<dbReference type="RefSeq" id="WP_201827113.1">
    <property type="nucleotide sequence ID" value="NZ_JAERRA010000002.1"/>
</dbReference>
<gene>
    <name evidence="2" type="ORF">JI742_11815</name>
</gene>
<dbReference type="PANTHER" id="PTHR37957">
    <property type="entry name" value="BLR7070 PROTEIN"/>
    <property type="match status" value="1"/>
</dbReference>
<accession>A0A9X1BRC1</accession>
<keyword evidence="3" id="KW-1185">Reference proteome</keyword>
<protein>
    <submittedName>
        <fullName evidence="2">Esterase-like activity of phytase family protein</fullName>
    </submittedName>
</protein>
<feature type="domain" description="Phytase-like" evidence="1">
    <location>
        <begin position="65"/>
        <end position="384"/>
    </location>
</feature>
<reference evidence="2 3" key="1">
    <citation type="submission" date="2021-01" db="EMBL/GenBank/DDBJ databases">
        <title>Piscinibacter sp. Jin2 Genome sequencing and assembly.</title>
        <authorList>
            <person name="Kim I."/>
        </authorList>
    </citation>
    <scope>NUCLEOTIDE SEQUENCE [LARGE SCALE GENOMIC DNA]</scope>
    <source>
        <strain evidence="2 3">Jin2</strain>
    </source>
</reference>
<dbReference type="EMBL" id="JAERRA010000002">
    <property type="protein sequence ID" value="MBL0720571.1"/>
    <property type="molecule type" value="Genomic_DNA"/>
</dbReference>
<evidence type="ECO:0000259" key="1">
    <source>
        <dbReference type="Pfam" id="PF13449"/>
    </source>
</evidence>
<dbReference type="Pfam" id="PF13449">
    <property type="entry name" value="Phytase-like"/>
    <property type="match status" value="1"/>
</dbReference>
<proteinExistence type="predicted"/>
<dbReference type="PROSITE" id="PS51257">
    <property type="entry name" value="PROKAR_LIPOPROTEIN"/>
    <property type="match status" value="1"/>
</dbReference>
<name>A0A9X1BRC1_9BURK</name>
<dbReference type="AlphaFoldDB" id="A0A9X1BRC1"/>
<dbReference type="Proteomes" id="UP000643207">
    <property type="component" value="Unassembled WGS sequence"/>
</dbReference>
<evidence type="ECO:0000313" key="3">
    <source>
        <dbReference type="Proteomes" id="UP000643207"/>
    </source>
</evidence>
<comment type="caution">
    <text evidence="2">The sequence shown here is derived from an EMBL/GenBank/DDBJ whole genome shotgun (WGS) entry which is preliminary data.</text>
</comment>
<evidence type="ECO:0000313" key="2">
    <source>
        <dbReference type="EMBL" id="MBL0720571.1"/>
    </source>
</evidence>